<accession>A0ABV1K6W1</accession>
<evidence type="ECO:0000256" key="1">
    <source>
        <dbReference type="ARBA" id="ARBA00010617"/>
    </source>
</evidence>
<evidence type="ECO:0000313" key="3">
    <source>
        <dbReference type="EMBL" id="MEQ3549322.1"/>
    </source>
</evidence>
<comment type="similarity">
    <text evidence="1">Belongs to the cytochrome P450 family.</text>
</comment>
<dbReference type="Gene3D" id="1.10.630.10">
    <property type="entry name" value="Cytochrome P450"/>
    <property type="match status" value="1"/>
</dbReference>
<dbReference type="InterPro" id="IPR017972">
    <property type="entry name" value="Cyt_P450_CS"/>
</dbReference>
<proteinExistence type="inferred from homology"/>
<evidence type="ECO:0000256" key="2">
    <source>
        <dbReference type="SAM" id="MobiDB-lite"/>
    </source>
</evidence>
<dbReference type="RefSeq" id="WP_349296405.1">
    <property type="nucleotide sequence ID" value="NZ_JBEDNQ010000001.1"/>
</dbReference>
<gene>
    <name evidence="3" type="ORF">WIS52_02460</name>
</gene>
<reference evidence="3 4" key="1">
    <citation type="submission" date="2024-03" db="EMBL/GenBank/DDBJ databases">
        <title>Draft genome sequence of Pseudonocardia nematodicida JCM 31783.</title>
        <authorList>
            <person name="Butdee W."/>
            <person name="Duangmal K."/>
        </authorList>
    </citation>
    <scope>NUCLEOTIDE SEQUENCE [LARGE SCALE GENOMIC DNA]</scope>
    <source>
        <strain evidence="3 4">JCM 31783</strain>
    </source>
</reference>
<sequence>MTGPFAPRSHPVGAPDPGTAVLRKDGPVVPVPLPDGGTVWVVTDEELARRVLTDPLLTKDPALAPAGTPDLEPPAAERLSLTTADGPVHTRLRRAHAPLLGHRRVAEHAGRIEELARTLLDDLGGPGPVDLMAGFTTRYPLTVVAELVGMPPELLDDAAAACRAIWSPDPAESGVAFGRLQATCTAAVGRPGLATELRERLRADDGDPVTDDQVGYLVFGLVFAGQLTTDAALGSLLARALGTGLTGVSDDGIDELVDDVLRAVPPAPFTLWRFTTAATELAGHSLPAGSPVLVDVRDINAGDLAGPHLSFGYGPHFCVGAHLARLELRTVLRVLRDAFPHARLAAGGSEELVEVYPAGPGGSRLAELPVQLR</sequence>
<dbReference type="SUPFAM" id="SSF48264">
    <property type="entry name" value="Cytochrome P450"/>
    <property type="match status" value="1"/>
</dbReference>
<evidence type="ECO:0000313" key="4">
    <source>
        <dbReference type="Proteomes" id="UP001494902"/>
    </source>
</evidence>
<organism evidence="3 4">
    <name type="scientific">Pseudonocardia nematodicida</name>
    <dbReference type="NCBI Taxonomy" id="1206997"/>
    <lineage>
        <taxon>Bacteria</taxon>
        <taxon>Bacillati</taxon>
        <taxon>Actinomycetota</taxon>
        <taxon>Actinomycetes</taxon>
        <taxon>Pseudonocardiales</taxon>
        <taxon>Pseudonocardiaceae</taxon>
        <taxon>Pseudonocardia</taxon>
    </lineage>
</organism>
<protein>
    <submittedName>
        <fullName evidence="3">Cytochrome P450</fullName>
    </submittedName>
</protein>
<dbReference type="EMBL" id="JBEDNQ010000001">
    <property type="protein sequence ID" value="MEQ3549322.1"/>
    <property type="molecule type" value="Genomic_DNA"/>
</dbReference>
<dbReference type="InterPro" id="IPR002397">
    <property type="entry name" value="Cyt_P450_B"/>
</dbReference>
<comment type="caution">
    <text evidence="3">The sequence shown here is derived from an EMBL/GenBank/DDBJ whole genome shotgun (WGS) entry which is preliminary data.</text>
</comment>
<dbReference type="PROSITE" id="PS00086">
    <property type="entry name" value="CYTOCHROME_P450"/>
    <property type="match status" value="1"/>
</dbReference>
<dbReference type="InterPro" id="IPR036396">
    <property type="entry name" value="Cyt_P450_sf"/>
</dbReference>
<name>A0ABV1K6W1_9PSEU</name>
<dbReference type="Proteomes" id="UP001494902">
    <property type="component" value="Unassembled WGS sequence"/>
</dbReference>
<dbReference type="PANTHER" id="PTHR46696:SF1">
    <property type="entry name" value="CYTOCHROME P450 YJIB-RELATED"/>
    <property type="match status" value="1"/>
</dbReference>
<keyword evidence="4" id="KW-1185">Reference proteome</keyword>
<dbReference type="PANTHER" id="PTHR46696">
    <property type="entry name" value="P450, PUTATIVE (EUROFUNG)-RELATED"/>
    <property type="match status" value="1"/>
</dbReference>
<feature type="region of interest" description="Disordered" evidence="2">
    <location>
        <begin position="1"/>
        <end position="29"/>
    </location>
</feature>
<dbReference type="PRINTS" id="PR00359">
    <property type="entry name" value="BP450"/>
</dbReference>